<proteinExistence type="predicted"/>
<dbReference type="EMBL" id="JAUDFV010000156">
    <property type="protein sequence ID" value="KAL2714365.1"/>
    <property type="molecule type" value="Genomic_DNA"/>
</dbReference>
<protein>
    <submittedName>
        <fullName evidence="1">Uncharacterized protein</fullName>
    </submittedName>
</protein>
<evidence type="ECO:0000313" key="2">
    <source>
        <dbReference type="Proteomes" id="UP001607302"/>
    </source>
</evidence>
<dbReference type="AlphaFoldDB" id="A0ABD2A3T7"/>
<comment type="caution">
    <text evidence="1">The sequence shown here is derived from an EMBL/GenBank/DDBJ whole genome shotgun (WGS) entry which is preliminary data.</text>
</comment>
<gene>
    <name evidence="1" type="ORF">V1478_015550</name>
</gene>
<sequence length="79" mass="9662">MFNHIFYRLYNKDLGYLIFSFNGCISSSRHMYFYTSLLLENYLPQPIYNKDLDKYESEYIFLEQIDKDIQFDFADVKNT</sequence>
<dbReference type="Proteomes" id="UP001607302">
    <property type="component" value="Unassembled WGS sequence"/>
</dbReference>
<organism evidence="1 2">
    <name type="scientific">Vespula squamosa</name>
    <name type="common">Southern yellow jacket</name>
    <name type="synonym">Wasp</name>
    <dbReference type="NCBI Taxonomy" id="30214"/>
    <lineage>
        <taxon>Eukaryota</taxon>
        <taxon>Metazoa</taxon>
        <taxon>Ecdysozoa</taxon>
        <taxon>Arthropoda</taxon>
        <taxon>Hexapoda</taxon>
        <taxon>Insecta</taxon>
        <taxon>Pterygota</taxon>
        <taxon>Neoptera</taxon>
        <taxon>Endopterygota</taxon>
        <taxon>Hymenoptera</taxon>
        <taxon>Apocrita</taxon>
        <taxon>Aculeata</taxon>
        <taxon>Vespoidea</taxon>
        <taxon>Vespidae</taxon>
        <taxon>Vespinae</taxon>
        <taxon>Vespula</taxon>
    </lineage>
</organism>
<name>A0ABD2A3T7_VESSQ</name>
<evidence type="ECO:0000313" key="1">
    <source>
        <dbReference type="EMBL" id="KAL2714365.1"/>
    </source>
</evidence>
<reference evidence="1 2" key="1">
    <citation type="journal article" date="2024" name="Ann. Entomol. Soc. Am.">
        <title>Genomic analyses of the southern and eastern yellowjacket wasps (Hymenoptera: Vespidae) reveal evolutionary signatures of social life.</title>
        <authorList>
            <person name="Catto M.A."/>
            <person name="Caine P.B."/>
            <person name="Orr S.E."/>
            <person name="Hunt B.G."/>
            <person name="Goodisman M.A.D."/>
        </authorList>
    </citation>
    <scope>NUCLEOTIDE SEQUENCE [LARGE SCALE GENOMIC DNA]</scope>
    <source>
        <strain evidence="1">233</strain>
        <tissue evidence="1">Head and thorax</tissue>
    </source>
</reference>
<keyword evidence="2" id="KW-1185">Reference proteome</keyword>
<accession>A0ABD2A3T7</accession>